<evidence type="ECO:0000256" key="5">
    <source>
        <dbReference type="ARBA" id="ARBA00022525"/>
    </source>
</evidence>
<comment type="catalytic activity">
    <reaction evidence="1">
        <text>Eliminative cleavage of (1-&gt;4)-alpha-D-galacturonan to give oligosaccharides with 4-deoxy-alpha-D-galact-4-enuronosyl groups at their non-reducing ends.</text>
        <dbReference type="EC" id="4.2.2.2"/>
    </reaction>
</comment>
<evidence type="ECO:0000256" key="4">
    <source>
        <dbReference type="ARBA" id="ARBA00012272"/>
    </source>
</evidence>
<dbReference type="Proteomes" id="UP000285060">
    <property type="component" value="Unassembled WGS sequence"/>
</dbReference>
<dbReference type="GO" id="GO:0045490">
    <property type="term" value="P:pectin catabolic process"/>
    <property type="evidence" value="ECO:0007669"/>
    <property type="project" value="TreeGrafter"/>
</dbReference>
<keyword evidence="11" id="KW-1185">Reference proteome</keyword>
<dbReference type="AlphaFoldDB" id="A0A418B257"/>
<dbReference type="SMART" id="SM00015">
    <property type="entry name" value="IQ"/>
    <property type="match status" value="5"/>
</dbReference>
<protein>
    <recommendedName>
        <fullName evidence="9">Probable pectate lyase F</fullName>
        <ecNumber evidence="4">4.2.2.2</ecNumber>
    </recommendedName>
</protein>
<dbReference type="PANTHER" id="PTHR33407:SF9">
    <property type="entry name" value="PECTATE LYASE F-RELATED"/>
    <property type="match status" value="1"/>
</dbReference>
<reference evidence="10 11" key="1">
    <citation type="submission" date="2018-08" db="EMBL/GenBank/DDBJ databases">
        <title>Aphanomyces genome sequencing and annotation.</title>
        <authorList>
            <person name="Minardi D."/>
            <person name="Oidtmann B."/>
            <person name="Van Der Giezen M."/>
            <person name="Studholme D.J."/>
        </authorList>
    </citation>
    <scope>NUCLEOTIDE SEQUENCE [LARGE SCALE GENOMIC DNA]</scope>
    <source>
        <strain evidence="10 11">NJM0002</strain>
    </source>
</reference>
<evidence type="ECO:0000256" key="3">
    <source>
        <dbReference type="ARBA" id="ARBA00004613"/>
    </source>
</evidence>
<evidence type="ECO:0000256" key="2">
    <source>
        <dbReference type="ARBA" id="ARBA00001913"/>
    </source>
</evidence>
<dbReference type="GO" id="GO:0005576">
    <property type="term" value="C:extracellular region"/>
    <property type="evidence" value="ECO:0007669"/>
    <property type="project" value="UniProtKB-SubCell"/>
</dbReference>
<comment type="subcellular location">
    <subcellularLocation>
        <location evidence="3">Secreted</location>
    </subcellularLocation>
</comment>
<evidence type="ECO:0000313" key="10">
    <source>
        <dbReference type="EMBL" id="RHY32077.1"/>
    </source>
</evidence>
<comment type="cofactor">
    <cofactor evidence="2">
        <name>Ca(2+)</name>
        <dbReference type="ChEBI" id="CHEBI:29108"/>
    </cofactor>
</comment>
<comment type="caution">
    <text evidence="10">The sequence shown here is derived from an EMBL/GenBank/DDBJ whole genome shotgun (WGS) entry which is preliminary data.</text>
</comment>
<evidence type="ECO:0000313" key="11">
    <source>
        <dbReference type="Proteomes" id="UP000285060"/>
    </source>
</evidence>
<accession>A0A418B257</accession>
<dbReference type="PANTHER" id="PTHR33407">
    <property type="entry name" value="PECTATE LYASE F-RELATED"/>
    <property type="match status" value="1"/>
</dbReference>
<keyword evidence="5" id="KW-0964">Secreted</keyword>
<evidence type="ECO:0000256" key="7">
    <source>
        <dbReference type="ARBA" id="ARBA00022837"/>
    </source>
</evidence>
<evidence type="ECO:0000256" key="1">
    <source>
        <dbReference type="ARBA" id="ARBA00000695"/>
    </source>
</evidence>
<name>A0A418B257_9STRA</name>
<proteinExistence type="predicted"/>
<dbReference type="PROSITE" id="PS50096">
    <property type="entry name" value="IQ"/>
    <property type="match status" value="2"/>
</dbReference>
<keyword evidence="6" id="KW-0732">Signal</keyword>
<dbReference type="InterPro" id="IPR000048">
    <property type="entry name" value="IQ_motif_EF-hand-BS"/>
</dbReference>
<dbReference type="EMBL" id="QUSY01000163">
    <property type="protein sequence ID" value="RHY32077.1"/>
    <property type="molecule type" value="Genomic_DNA"/>
</dbReference>
<keyword evidence="8" id="KW-0456">Lyase</keyword>
<evidence type="ECO:0000256" key="8">
    <source>
        <dbReference type="ARBA" id="ARBA00023239"/>
    </source>
</evidence>
<evidence type="ECO:0000256" key="6">
    <source>
        <dbReference type="ARBA" id="ARBA00022729"/>
    </source>
</evidence>
<dbReference type="InterPro" id="IPR004898">
    <property type="entry name" value="Pectate_lyase_PlyH/PlyE-like"/>
</dbReference>
<dbReference type="EC" id="4.2.2.2" evidence="4"/>
<dbReference type="VEuPathDB" id="FungiDB:H310_00919"/>
<dbReference type="GO" id="GO:0030570">
    <property type="term" value="F:pectate lyase activity"/>
    <property type="evidence" value="ECO:0007669"/>
    <property type="project" value="UniProtKB-EC"/>
</dbReference>
<keyword evidence="7" id="KW-0106">Calcium</keyword>
<gene>
    <name evidence="10" type="ORF">DYB32_002882</name>
</gene>
<organism evidence="10 11">
    <name type="scientific">Aphanomyces invadans</name>
    <dbReference type="NCBI Taxonomy" id="157072"/>
    <lineage>
        <taxon>Eukaryota</taxon>
        <taxon>Sar</taxon>
        <taxon>Stramenopiles</taxon>
        <taxon>Oomycota</taxon>
        <taxon>Saprolegniomycetes</taxon>
        <taxon>Saprolegniales</taxon>
        <taxon>Verrucalvaceae</taxon>
        <taxon>Aphanomyces</taxon>
    </lineage>
</organism>
<evidence type="ECO:0000256" key="9">
    <source>
        <dbReference type="ARBA" id="ARBA00039895"/>
    </source>
</evidence>
<sequence>MQLSREQAVEVKALRQASDKVAATLSTAQAIIPLSFLLERNLKTLCQSKAGAIIQAAFHTFMLHFYVDAWQHWKAFVGASREAERVAAASLLARVYRGHRTRKACIFLRTELAGLDSMRTTAIAQIVSRRFKAALIIQMCFRRHRLHLRKKEVAARHAAATRIQRLAVYNKQRAMALARMLLDVRKIHGALMLQKLWRGHCGRRLSARRRVQVRLAKRLEKLSQPEHAIAHRFEAQGAAFRIQGQARRWLQRRRGRAAREAIREARAKEKMRMLLIRYILRFKRRQRRRQIAADHAIRTKAARLIQRCILQWIQRRKWKLLRMARRKRERQARMALKAKQMNRTHRDNVKVPFRAAATAWKTLTRTLGGTKTNTKDVAAICIQRAWRCAKKRHLAYLKTLYTKLDKAAEKRQQLHRHKYPLWLKAPGLIHRDDISFPIFQIMFADYSGMKRDLWATQTAKSFAALRLDRSKFVKVFREAFASSDRLMDITSEADRVLAKLKAHPSQSRSSLTFPDFVFGMQEMAKLQIKSKKAIDDDAKVLQLFWKHLAVSKWSKKSKGPDEMRAYVLAWLDDQARCIQHMARRKQYQERGYILMDLKRKEWQRERQVVYRVKGLFGKAEALETDTPTQKILRRLNIFTRHQIEARAHALNIAVDEYVHLGILLPGVASVAEVRPVLGHGSTHRAGGCAGE</sequence>